<proteinExistence type="predicted"/>
<evidence type="ECO:0000313" key="3">
    <source>
        <dbReference type="EMBL" id="SMR53248.1"/>
    </source>
</evidence>
<evidence type="ECO:0000256" key="1">
    <source>
        <dbReference type="SAM" id="Coils"/>
    </source>
</evidence>
<dbReference type="Proteomes" id="UP000245764">
    <property type="component" value="Chromosome 5"/>
</dbReference>
<accession>A0A2H1GI98</accession>
<dbReference type="Pfam" id="PF24120">
    <property type="entry name" value="SsdA_C"/>
    <property type="match status" value="1"/>
</dbReference>
<feature type="domain" description="Single-strand DNA deaminase toxin A-like C-terminal" evidence="2">
    <location>
        <begin position="379"/>
        <end position="439"/>
    </location>
</feature>
<evidence type="ECO:0000259" key="2">
    <source>
        <dbReference type="Pfam" id="PF24120"/>
    </source>
</evidence>
<name>A0A2H1GI98_ZYMTR</name>
<organism evidence="3 4">
    <name type="scientific">Zymoseptoria tritici ST99CH_1E4</name>
    <dbReference type="NCBI Taxonomy" id="1276532"/>
    <lineage>
        <taxon>Eukaryota</taxon>
        <taxon>Fungi</taxon>
        <taxon>Dikarya</taxon>
        <taxon>Ascomycota</taxon>
        <taxon>Pezizomycotina</taxon>
        <taxon>Dothideomycetes</taxon>
        <taxon>Dothideomycetidae</taxon>
        <taxon>Mycosphaerellales</taxon>
        <taxon>Mycosphaerellaceae</taxon>
        <taxon>Zymoseptoria</taxon>
    </lineage>
</organism>
<dbReference type="AlphaFoldDB" id="A0A2H1GI98"/>
<feature type="coiled-coil region" evidence="1">
    <location>
        <begin position="282"/>
        <end position="309"/>
    </location>
</feature>
<dbReference type="InterPro" id="IPR057517">
    <property type="entry name" value="SsdA-like_C"/>
</dbReference>
<protein>
    <recommendedName>
        <fullName evidence="2">Single-strand DNA deaminase toxin A-like C-terminal domain-containing protein</fullName>
    </recommendedName>
</protein>
<reference evidence="4" key="1">
    <citation type="submission" date="2017-05" db="EMBL/GenBank/DDBJ databases">
        <authorList>
            <person name="Song R."/>
            <person name="Chenine A.L."/>
            <person name="Ruprecht R.M."/>
        </authorList>
    </citation>
    <scope>NUCLEOTIDE SEQUENCE [LARGE SCALE GENOMIC DNA]</scope>
</reference>
<sequence length="531" mass="60801">MLQAIVLTWESIITRVLCPYECPAKVHCHRTTLPRQGVLNRRIAECEGSRSELTAHFKDDESARLRDYRLSYPFEKESITAGFSWVLDRENERWRTIGWKLCDPEYQEHTVIPPDGTSVEPDAEEDVIGTEVATSLEWLEESDSEDDVDLTDSLARLTVSRPERELSRSMGALKTRPSRESAVIQRAHAGTIDRLIEAESKNSGECERTESAIAKMRGQMERLWEQRVMDQMIVSAKPWTPGEDEPGGRNIVKVSNENGPGSLEYYCCEDEGLLVMPSAKEIERTGKELRKIDDRLELLKDLLQLLKIKQAKHQLEVCLQSVGDRHGQAQEQHVRVNGYFSSKILSDYICDKTLNTSVDRESRTVACMFRGRALPNKVAVSGWNPLYLGPAEDTLDRAFWTDQVFKLAEVLSYDLPKRHTYDQGRSGSYYACHSEKQLLAYLVYHHTTTFLDLDEFNEVQSQQDRRILAAVQDCEPPSLKNMRVKIFVCQPERSNAYICGDCENFCKVVEDRYGMTVSFHRITQNDAKLRT</sequence>
<keyword evidence="1" id="KW-0175">Coiled coil</keyword>
<gene>
    <name evidence="3" type="ORF">ZT1E4_G6523</name>
</gene>
<dbReference type="EMBL" id="LT854257">
    <property type="protein sequence ID" value="SMR53248.1"/>
    <property type="molecule type" value="Genomic_DNA"/>
</dbReference>
<evidence type="ECO:0000313" key="4">
    <source>
        <dbReference type="Proteomes" id="UP000245764"/>
    </source>
</evidence>